<evidence type="ECO:0000313" key="3">
    <source>
        <dbReference type="Proteomes" id="UP000184330"/>
    </source>
</evidence>
<evidence type="ECO:0000256" key="1">
    <source>
        <dbReference type="SAM" id="MobiDB-lite"/>
    </source>
</evidence>
<dbReference type="Proteomes" id="UP000184330">
    <property type="component" value="Unassembled WGS sequence"/>
</dbReference>
<dbReference type="EMBL" id="FJOG01000014">
    <property type="protein sequence ID" value="CZR59577.1"/>
    <property type="molecule type" value="Genomic_DNA"/>
</dbReference>
<feature type="region of interest" description="Disordered" evidence="1">
    <location>
        <begin position="22"/>
        <end position="41"/>
    </location>
</feature>
<gene>
    <name evidence="2" type="ORF">PAC_09471</name>
</gene>
<organism evidence="2 3">
    <name type="scientific">Phialocephala subalpina</name>
    <dbReference type="NCBI Taxonomy" id="576137"/>
    <lineage>
        <taxon>Eukaryota</taxon>
        <taxon>Fungi</taxon>
        <taxon>Dikarya</taxon>
        <taxon>Ascomycota</taxon>
        <taxon>Pezizomycotina</taxon>
        <taxon>Leotiomycetes</taxon>
        <taxon>Helotiales</taxon>
        <taxon>Mollisiaceae</taxon>
        <taxon>Phialocephala</taxon>
        <taxon>Phialocephala fortinii species complex</taxon>
    </lineage>
</organism>
<protein>
    <submittedName>
        <fullName evidence="2">Uncharacterized protein</fullName>
    </submittedName>
</protein>
<feature type="compositionally biased region" description="Polar residues" evidence="1">
    <location>
        <begin position="32"/>
        <end position="41"/>
    </location>
</feature>
<reference evidence="2 3" key="1">
    <citation type="submission" date="2016-03" db="EMBL/GenBank/DDBJ databases">
        <authorList>
            <person name="Ploux O."/>
        </authorList>
    </citation>
    <scope>NUCLEOTIDE SEQUENCE [LARGE SCALE GENOMIC DNA]</scope>
    <source>
        <strain evidence="2 3">UAMH 11012</strain>
    </source>
</reference>
<proteinExistence type="predicted"/>
<accession>A0A1L7X3K4</accession>
<dbReference type="AlphaFoldDB" id="A0A1L7X3K4"/>
<sequence>MDEDYRTASQHRIFHHIAIEKPQNLPRARPPKQSQGDSFDLDTQSPVLIIGLPQCERGPGNTLEATTAPQDKSAQFPFVFATLRT</sequence>
<evidence type="ECO:0000313" key="2">
    <source>
        <dbReference type="EMBL" id="CZR59577.1"/>
    </source>
</evidence>
<keyword evidence="3" id="KW-1185">Reference proteome</keyword>
<name>A0A1L7X3K4_9HELO</name>